<feature type="signal peptide" evidence="2">
    <location>
        <begin position="1"/>
        <end position="19"/>
    </location>
</feature>
<feature type="compositionally biased region" description="Basic and acidic residues" evidence="1">
    <location>
        <begin position="262"/>
        <end position="275"/>
    </location>
</feature>
<keyword evidence="2" id="KW-0732">Signal</keyword>
<organism evidence="3">
    <name type="scientific">Heliconius melpomene</name>
    <name type="common">Postman butterfly</name>
    <dbReference type="NCBI Taxonomy" id="34740"/>
    <lineage>
        <taxon>Eukaryota</taxon>
        <taxon>Metazoa</taxon>
        <taxon>Ecdysozoa</taxon>
        <taxon>Arthropoda</taxon>
        <taxon>Hexapoda</taxon>
        <taxon>Insecta</taxon>
        <taxon>Pterygota</taxon>
        <taxon>Neoptera</taxon>
        <taxon>Endopterygota</taxon>
        <taxon>Lepidoptera</taxon>
        <taxon>Glossata</taxon>
        <taxon>Ditrysia</taxon>
        <taxon>Papilionoidea</taxon>
        <taxon>Nymphalidae</taxon>
        <taxon>Heliconiinae</taxon>
        <taxon>Heliconiini</taxon>
        <taxon>Heliconius</taxon>
    </lineage>
</organism>
<protein>
    <submittedName>
        <fullName evidence="3">Seminal fluid protein HACP050</fullName>
    </submittedName>
</protein>
<accession>D9HQ96</accession>
<feature type="compositionally biased region" description="Basic and acidic residues" evidence="1">
    <location>
        <begin position="319"/>
        <end position="347"/>
    </location>
</feature>
<proteinExistence type="evidence at transcript level"/>
<evidence type="ECO:0000256" key="2">
    <source>
        <dbReference type="SAM" id="SignalP"/>
    </source>
</evidence>
<evidence type="ECO:0000256" key="1">
    <source>
        <dbReference type="SAM" id="MobiDB-lite"/>
    </source>
</evidence>
<reference evidence="3" key="1">
    <citation type="journal article" date="2010" name="Mol. Biol. Evol.">
        <title>Combined EST and proteomic analysis identifies rapidly evolving seminal fluid proteins in Heliconius butterflies.</title>
        <authorList>
            <person name="Walters J.R."/>
            <person name="Harrison R.G."/>
        </authorList>
    </citation>
    <scope>NUCLEOTIDE SEQUENCE</scope>
</reference>
<dbReference type="EMBL" id="HM023851">
    <property type="protein sequence ID" value="ADJ58584.1"/>
    <property type="molecule type" value="mRNA"/>
</dbReference>
<feature type="region of interest" description="Disordered" evidence="1">
    <location>
        <begin position="168"/>
        <end position="371"/>
    </location>
</feature>
<feature type="compositionally biased region" description="Basic and acidic residues" evidence="1">
    <location>
        <begin position="355"/>
        <end position="371"/>
    </location>
</feature>
<feature type="chain" id="PRO_5003125423" evidence="2">
    <location>
        <begin position="20"/>
        <end position="371"/>
    </location>
</feature>
<feature type="compositionally biased region" description="Basic and acidic residues" evidence="1">
    <location>
        <begin position="283"/>
        <end position="311"/>
    </location>
</feature>
<sequence length="371" mass="41876">MSYQLFTIVILTLLSFVNCNKHITIFSDFNNNDDVLFFKSTFPWIVENIGLDIKFQFLFKNSKEKSGRIQCSVLQLSQNPYLQAEYLRCEANGDTDCIETLPLGIYHLNKCMRTKARYFARKAKYGFKRLKIDTTPTIILPRRKIYKNVAPEELLQKICALYRKSRKPQGCLRSSPIPDHLNASRTTKPDHETEATSASKPTKEATTKSTIAHSDKPTSTDTNKTESKTTPKPGEDKKSQNKSSPDQKSDKANNKNKPNSKNVEETPKPGEDKKSQNNSSPDQKSDKANNKNKPDSKNVEEPPKPDEDKKSQNNSSSDQKSDKANNKNKPDSKNVEDPPKPGEDKKSQNNSSSDQKSDKANDKNKPDSKNV</sequence>
<dbReference type="AlphaFoldDB" id="D9HQ96"/>
<name>D9HQ96_HELME</name>
<evidence type="ECO:0000313" key="3">
    <source>
        <dbReference type="EMBL" id="ADJ58584.1"/>
    </source>
</evidence>
<feature type="compositionally biased region" description="Basic and acidic residues" evidence="1">
    <location>
        <begin position="213"/>
        <end position="253"/>
    </location>
</feature>